<accession>A0A150IJZ4</accession>
<dbReference type="Proteomes" id="UP000092403">
    <property type="component" value="Unassembled WGS sequence"/>
</dbReference>
<keyword evidence="1" id="KW-0472">Membrane</keyword>
<comment type="caution">
    <text evidence="3">The sequence shown here is derived from an EMBL/GenBank/DDBJ whole genome shotgun (WGS) entry which is preliminary data.</text>
</comment>
<feature type="transmembrane region" description="Helical" evidence="1">
    <location>
        <begin position="95"/>
        <end position="119"/>
    </location>
</feature>
<evidence type="ECO:0000313" key="4">
    <source>
        <dbReference type="EMBL" id="KYC50417.1"/>
    </source>
</evidence>
<evidence type="ECO:0000313" key="5">
    <source>
        <dbReference type="Proteomes" id="UP000091929"/>
    </source>
</evidence>
<dbReference type="GO" id="GO:0008654">
    <property type="term" value="P:phospholipid biosynthetic process"/>
    <property type="evidence" value="ECO:0007669"/>
    <property type="project" value="InterPro"/>
</dbReference>
<dbReference type="InterPro" id="IPR000462">
    <property type="entry name" value="CDP-OH_P_trans"/>
</dbReference>
<name>A0A150IR82_9EURY</name>
<proteinExistence type="predicted"/>
<feature type="transmembrane region" description="Helical" evidence="1">
    <location>
        <begin position="21"/>
        <end position="40"/>
    </location>
</feature>
<evidence type="ECO:0000256" key="1">
    <source>
        <dbReference type="SAM" id="Phobius"/>
    </source>
</evidence>
<reference evidence="5 6" key="1">
    <citation type="journal article" date="2016" name="ISME J.">
        <title>Chasing the elusive Euryarchaeota class WSA2: genomes reveal a uniquely fastidious methyl-reducing methanogen.</title>
        <authorList>
            <person name="Nobu M.K."/>
            <person name="Narihiro T."/>
            <person name="Kuroda K."/>
            <person name="Mei R."/>
            <person name="Liu W.T."/>
        </authorList>
    </citation>
    <scope>NUCLEOTIDE SEQUENCE [LARGE SCALE GENOMIC DNA]</scope>
    <source>
        <strain evidence="2">B03fssc0709_Meth_Bin005</strain>
        <strain evidence="3">B15fssc0709_Meth_Bin003</strain>
        <strain evidence="4">BMIXfssc0709_Meth_Bin006</strain>
    </source>
</reference>
<evidence type="ECO:0000313" key="2">
    <source>
        <dbReference type="EMBL" id="KYC45341.1"/>
    </source>
</evidence>
<dbReference type="Pfam" id="PF01066">
    <property type="entry name" value="CDP-OH_P_transf"/>
    <property type="match status" value="1"/>
</dbReference>
<protein>
    <submittedName>
        <fullName evidence="3">Archaetidylinositol phosphate synthase</fullName>
        <ecNumber evidence="3">2.7.8.39</ecNumber>
    </submittedName>
</protein>
<dbReference type="InterPro" id="IPR043130">
    <property type="entry name" value="CDP-OH_PTrfase_TM_dom"/>
</dbReference>
<organism evidence="3 5">
    <name type="scientific">Candidatus Methanofastidiosum methylothiophilum</name>
    <dbReference type="NCBI Taxonomy" id="1705564"/>
    <lineage>
        <taxon>Archaea</taxon>
        <taxon>Methanobacteriati</taxon>
        <taxon>Methanobacteriota</taxon>
        <taxon>Stenosarchaea group</taxon>
        <taxon>Candidatus Methanofastidiosia</taxon>
        <taxon>Candidatus Methanofastidiosales</taxon>
        <taxon>Candidatus Methanofastidiosaceae</taxon>
        <taxon>Candidatus Methanofastidiosum</taxon>
    </lineage>
</organism>
<accession>A0A150IZL5</accession>
<evidence type="ECO:0000313" key="6">
    <source>
        <dbReference type="Proteomes" id="UP000092401"/>
    </source>
</evidence>
<dbReference type="AlphaFoldDB" id="A0A150IR82"/>
<accession>A0A150IR82</accession>
<keyword evidence="3" id="KW-0808">Transferase</keyword>
<dbReference type="Proteomes" id="UP000091929">
    <property type="component" value="Unassembled WGS sequence"/>
</dbReference>
<evidence type="ECO:0000313" key="3">
    <source>
        <dbReference type="EMBL" id="KYC47517.1"/>
    </source>
</evidence>
<dbReference type="EMBL" id="LNGE01000021">
    <property type="protein sequence ID" value="KYC45341.1"/>
    <property type="molecule type" value="Genomic_DNA"/>
</dbReference>
<dbReference type="Proteomes" id="UP000092401">
    <property type="component" value="Unassembled WGS sequence"/>
</dbReference>
<dbReference type="GO" id="GO:0016020">
    <property type="term" value="C:membrane"/>
    <property type="evidence" value="ECO:0007669"/>
    <property type="project" value="InterPro"/>
</dbReference>
<dbReference type="EMBL" id="LNGF01000022">
    <property type="protein sequence ID" value="KYC47517.1"/>
    <property type="molecule type" value="Genomic_DNA"/>
</dbReference>
<dbReference type="EMBL" id="LNJC01000014">
    <property type="protein sequence ID" value="KYC50417.1"/>
    <property type="molecule type" value="Genomic_DNA"/>
</dbReference>
<dbReference type="GO" id="GO:0016780">
    <property type="term" value="F:phosphotransferase activity, for other substituted phosphate groups"/>
    <property type="evidence" value="ECO:0007669"/>
    <property type="project" value="InterPro"/>
</dbReference>
<feature type="transmembrane region" description="Helical" evidence="1">
    <location>
        <begin position="46"/>
        <end position="66"/>
    </location>
</feature>
<sequence length="186" mass="20796">MLNNIRKNKSFVSIVNLIGQIFRFLPPNLITTISLIVVFFSGYYYYLGLTYIGAVILAISGFLDLVDGSVAKYTKRTTVLGGFLDSTFDRIGDGIILLGIGLSYNLTLCFIIMIGAYLISYMRAKGEALGVKVMGIGIGERAERILIIFVFSFINLEIGLYVLLVVVYITVFTRFYYISKELKTKT</sequence>
<dbReference type="Gene3D" id="1.20.120.1760">
    <property type="match status" value="1"/>
</dbReference>
<dbReference type="EC" id="2.7.8.39" evidence="3"/>
<keyword evidence="1" id="KW-1133">Transmembrane helix</keyword>
<keyword evidence="1" id="KW-0812">Transmembrane</keyword>
<gene>
    <name evidence="2" type="ORF">APG10_00913</name>
    <name evidence="3" type="ORF">APG11_01117</name>
    <name evidence="4" type="ORF">APG12_00845</name>
</gene>